<proteinExistence type="predicted"/>
<evidence type="ECO:0000256" key="1">
    <source>
        <dbReference type="SAM" id="Phobius"/>
    </source>
</evidence>
<accession>A0A1L0BWN6</accession>
<protein>
    <submittedName>
        <fullName evidence="2">CIC11C00000005410</fullName>
    </submittedName>
</protein>
<keyword evidence="1" id="KW-0472">Membrane</keyword>
<reference evidence="2 3" key="1">
    <citation type="submission" date="2016-10" db="EMBL/GenBank/DDBJ databases">
        <authorList>
            <person name="de Groot N.N."/>
        </authorList>
    </citation>
    <scope>NUCLEOTIDE SEQUENCE [LARGE SCALE GENOMIC DNA]</scope>
    <source>
        <strain evidence="2 3">PYCC 4715</strain>
    </source>
</reference>
<feature type="transmembrane region" description="Helical" evidence="1">
    <location>
        <begin position="31"/>
        <end position="54"/>
    </location>
</feature>
<name>A0A1L0BWN6_9ASCO</name>
<keyword evidence="1" id="KW-1133">Transmembrane helix</keyword>
<evidence type="ECO:0000313" key="3">
    <source>
        <dbReference type="Proteomes" id="UP000182259"/>
    </source>
</evidence>
<sequence length="215" mass="24329">MSVPILTIPESAFDPNAYTAGRRQQTKLIRYLLSLTRGSAGLLVLAYLVGLFGIKPLMELATSQRLDFLEACRGKLRDLYLNVIGRVNYIPIVAINKNDGSGKRYADAVCQTEDLNAKEPQPEALGLEAVQAKLTKLSDVLRQCDSYESTKLPHYKVMDFLLKDFRQKTDMVYFNQRELFDKKKEANSKEKAKNLAQEVKTNIRLIKGMYMSGQV</sequence>
<dbReference type="AlphaFoldDB" id="A0A1L0BWN6"/>
<dbReference type="Proteomes" id="UP000182259">
    <property type="component" value="Chromosome IV"/>
</dbReference>
<organism evidence="2 3">
    <name type="scientific">Sungouiella intermedia</name>
    <dbReference type="NCBI Taxonomy" id="45354"/>
    <lineage>
        <taxon>Eukaryota</taxon>
        <taxon>Fungi</taxon>
        <taxon>Dikarya</taxon>
        <taxon>Ascomycota</taxon>
        <taxon>Saccharomycotina</taxon>
        <taxon>Pichiomycetes</taxon>
        <taxon>Metschnikowiaceae</taxon>
        <taxon>Sungouiella</taxon>
    </lineage>
</organism>
<dbReference type="EMBL" id="LT635767">
    <property type="protein sequence ID" value="SGZ55761.1"/>
    <property type="molecule type" value="Genomic_DNA"/>
</dbReference>
<gene>
    <name evidence="2" type="ORF">SAMEA4029009_CIC11G00000005410</name>
</gene>
<evidence type="ECO:0000313" key="2">
    <source>
        <dbReference type="EMBL" id="SGZ55761.1"/>
    </source>
</evidence>
<keyword evidence="1" id="KW-0812">Transmembrane</keyword>